<evidence type="ECO:0000313" key="3">
    <source>
        <dbReference type="EMBL" id="MCB2379687.1"/>
    </source>
</evidence>
<keyword evidence="1" id="KW-0732">Signal</keyword>
<dbReference type="Pfam" id="PF12969">
    <property type="entry name" value="DUF3857"/>
    <property type="match status" value="1"/>
</dbReference>
<keyword evidence="4" id="KW-1185">Reference proteome</keyword>
<dbReference type="InterPro" id="IPR024618">
    <property type="entry name" value="DUF3857"/>
</dbReference>
<gene>
    <name evidence="3" type="ORF">LGH70_18975</name>
</gene>
<protein>
    <submittedName>
        <fullName evidence="3">DUF3857 domain-containing protein</fullName>
    </submittedName>
</protein>
<feature type="signal peptide" evidence="1">
    <location>
        <begin position="1"/>
        <end position="22"/>
    </location>
</feature>
<dbReference type="EMBL" id="JAJADQ010000011">
    <property type="protein sequence ID" value="MCB2379687.1"/>
    <property type="molecule type" value="Genomic_DNA"/>
</dbReference>
<dbReference type="Gene3D" id="2.60.40.3140">
    <property type="match status" value="1"/>
</dbReference>
<dbReference type="Gene3D" id="2.60.120.1130">
    <property type="match status" value="1"/>
</dbReference>
<dbReference type="RefSeq" id="WP_226188933.1">
    <property type="nucleotide sequence ID" value="NZ_JAJADQ010000011.1"/>
</dbReference>
<evidence type="ECO:0000313" key="4">
    <source>
        <dbReference type="Proteomes" id="UP001165297"/>
    </source>
</evidence>
<name>A0ABS8AI67_9BACT</name>
<comment type="caution">
    <text evidence="3">The sequence shown here is derived from an EMBL/GenBank/DDBJ whole genome shotgun (WGS) entry which is preliminary data.</text>
</comment>
<evidence type="ECO:0000259" key="2">
    <source>
        <dbReference type="Pfam" id="PF12969"/>
    </source>
</evidence>
<accession>A0ABS8AI67</accession>
<sequence>MRRLFLPTLVVALLQTGPISQAVGGAVPKYPVDALPAALRENAHAVVRNEEETFTVKSAARTVATMRRAVTILDEAGADYATELVYYDQLNTVSYLRGTVYNPAGLVVRQLRAADIRDYSLSDGISLANDGRGRAADLRQPTYPYTVEFEYEVVSNNPLFYSTWHPQPREQLAVESSSFRVITPVDMPLRYQEQRLPEGSAVVHTQEGLTHVYQWQVHDLPALEEENDAPPITEQTPAVLTAPTAFEVQGHRGTLTSWQTLGQWTYDLNAGRDELPPAIKARIVALVQGETDERARIRKVYEFLQANTRYISIQLGIGGWQTFPASSVAANGYGDCKALTNYCKALLQAADVTAYCALVRADEPDIRTQFPSSQFNHVILCVPLAKSAKPDTVWLECTSQTTAFNYMGGFTGNRHALLLTPAGGKLIRTPRYGVAENRRERRADVYVDAQGNATATIRTLRTGLEQDDFSMLFHNLAPAEQKKRVADVLPFANFNITKFALVPGTSATVPSMVENLGLTLPNFAPPSGKRVFMSANLLSRWSSLPAAVGERRADIWLDNAFAYSDTIRIHVPAGLKPESLPTPVKLTTAFGSYSSQIQTLPDGTLQYVRQLRMPVTRFARTEYSGYVEFRRKISAADKAQVVFVKTDS</sequence>
<dbReference type="Gene3D" id="3.10.620.30">
    <property type="match status" value="1"/>
</dbReference>
<feature type="chain" id="PRO_5046779608" evidence="1">
    <location>
        <begin position="23"/>
        <end position="648"/>
    </location>
</feature>
<organism evidence="3 4">
    <name type="scientific">Hymenobacter nitidus</name>
    <dbReference type="NCBI Taxonomy" id="2880929"/>
    <lineage>
        <taxon>Bacteria</taxon>
        <taxon>Pseudomonadati</taxon>
        <taxon>Bacteroidota</taxon>
        <taxon>Cytophagia</taxon>
        <taxon>Cytophagales</taxon>
        <taxon>Hymenobacteraceae</taxon>
        <taxon>Hymenobacter</taxon>
    </lineage>
</organism>
<dbReference type="Proteomes" id="UP001165297">
    <property type="component" value="Unassembled WGS sequence"/>
</dbReference>
<evidence type="ECO:0000256" key="1">
    <source>
        <dbReference type="SAM" id="SignalP"/>
    </source>
</evidence>
<proteinExistence type="predicted"/>
<reference evidence="3" key="1">
    <citation type="submission" date="2021-10" db="EMBL/GenBank/DDBJ databases">
        <authorList>
            <person name="Dean J.D."/>
            <person name="Kim M.K."/>
            <person name="Newey C.N."/>
            <person name="Stoker T.S."/>
            <person name="Thompson D.W."/>
            <person name="Grose J.H."/>
        </authorList>
    </citation>
    <scope>NUCLEOTIDE SEQUENCE</scope>
    <source>
        <strain evidence="3">BT635</strain>
    </source>
</reference>
<feature type="domain" description="DUF3857" evidence="2">
    <location>
        <begin position="62"/>
        <end position="223"/>
    </location>
</feature>